<evidence type="ECO:0000313" key="1">
    <source>
        <dbReference type="EMBL" id="KAK9886679.1"/>
    </source>
</evidence>
<sequence>MHQIYKSGQKQNHGEIFNWKSNEIPRSTFNFQTILVKSESTHIFLRETERRRDPSSFQWRPASVEFGHRQRLALRLREPLVSEALETPTGRLKMKKSEKKIHVWYYNGIRDWRVCDVCSPARSTPVKSPDFLAPLWNFNDRV</sequence>
<keyword evidence="2" id="KW-1185">Reference proteome</keyword>
<evidence type="ECO:0000313" key="2">
    <source>
        <dbReference type="Proteomes" id="UP001431783"/>
    </source>
</evidence>
<proteinExistence type="predicted"/>
<accession>A0AAW1V484</accession>
<name>A0AAW1V484_9CUCU</name>
<dbReference type="Proteomes" id="UP001431783">
    <property type="component" value="Unassembled WGS sequence"/>
</dbReference>
<dbReference type="AlphaFoldDB" id="A0AAW1V484"/>
<protein>
    <submittedName>
        <fullName evidence="1">Uncharacterized protein</fullName>
    </submittedName>
</protein>
<gene>
    <name evidence="1" type="ORF">WA026_017599</name>
</gene>
<organism evidence="1 2">
    <name type="scientific">Henosepilachna vigintioctopunctata</name>
    <dbReference type="NCBI Taxonomy" id="420089"/>
    <lineage>
        <taxon>Eukaryota</taxon>
        <taxon>Metazoa</taxon>
        <taxon>Ecdysozoa</taxon>
        <taxon>Arthropoda</taxon>
        <taxon>Hexapoda</taxon>
        <taxon>Insecta</taxon>
        <taxon>Pterygota</taxon>
        <taxon>Neoptera</taxon>
        <taxon>Endopterygota</taxon>
        <taxon>Coleoptera</taxon>
        <taxon>Polyphaga</taxon>
        <taxon>Cucujiformia</taxon>
        <taxon>Coccinelloidea</taxon>
        <taxon>Coccinellidae</taxon>
        <taxon>Epilachninae</taxon>
        <taxon>Epilachnini</taxon>
        <taxon>Henosepilachna</taxon>
    </lineage>
</organism>
<reference evidence="1 2" key="1">
    <citation type="submission" date="2023-03" db="EMBL/GenBank/DDBJ databases">
        <title>Genome insight into feeding habits of ladybird beetles.</title>
        <authorList>
            <person name="Li H.-S."/>
            <person name="Huang Y.-H."/>
            <person name="Pang H."/>
        </authorList>
    </citation>
    <scope>NUCLEOTIDE SEQUENCE [LARGE SCALE GENOMIC DNA]</scope>
    <source>
        <strain evidence="1">SYSU_2023b</strain>
        <tissue evidence="1">Whole body</tissue>
    </source>
</reference>
<comment type="caution">
    <text evidence="1">The sequence shown here is derived from an EMBL/GenBank/DDBJ whole genome shotgun (WGS) entry which is preliminary data.</text>
</comment>
<dbReference type="EMBL" id="JARQZJ010000101">
    <property type="protein sequence ID" value="KAK9886679.1"/>
    <property type="molecule type" value="Genomic_DNA"/>
</dbReference>